<evidence type="ECO:0000256" key="8">
    <source>
        <dbReference type="ARBA" id="ARBA00078403"/>
    </source>
</evidence>
<dbReference type="CDD" id="cd17303">
    <property type="entry name" value="PIPKc_PIP5K_yeast_like"/>
    <property type="match status" value="1"/>
</dbReference>
<evidence type="ECO:0000256" key="11">
    <source>
        <dbReference type="PROSITE-ProRule" id="PRU00781"/>
    </source>
</evidence>
<dbReference type="Pfam" id="PF01504">
    <property type="entry name" value="PIP5K"/>
    <property type="match status" value="1"/>
</dbReference>
<dbReference type="GO" id="GO:0046854">
    <property type="term" value="P:phosphatidylinositol phosphate biosynthetic process"/>
    <property type="evidence" value="ECO:0007669"/>
    <property type="project" value="TreeGrafter"/>
</dbReference>
<comment type="catalytic activity">
    <reaction evidence="1">
        <text>a 1,2-diacyl-sn-glycero-3-phospho-(1D-myo-inositol 4-phosphate) + ATP = a 1,2-diacyl-sn-glycero-3-phospho-(1D-myo-inositol-4,5-bisphosphate) + ADP + H(+)</text>
        <dbReference type="Rhea" id="RHEA:14425"/>
        <dbReference type="ChEBI" id="CHEBI:15378"/>
        <dbReference type="ChEBI" id="CHEBI:30616"/>
        <dbReference type="ChEBI" id="CHEBI:58178"/>
        <dbReference type="ChEBI" id="CHEBI:58456"/>
        <dbReference type="ChEBI" id="CHEBI:456216"/>
        <dbReference type="EC" id="2.7.1.68"/>
    </reaction>
</comment>
<organism evidence="14 15">
    <name type="scientific">Candida verbasci</name>
    <dbReference type="NCBI Taxonomy" id="1227364"/>
    <lineage>
        <taxon>Eukaryota</taxon>
        <taxon>Fungi</taxon>
        <taxon>Dikarya</taxon>
        <taxon>Ascomycota</taxon>
        <taxon>Saccharomycotina</taxon>
        <taxon>Pichiomycetes</taxon>
        <taxon>Debaryomycetaceae</taxon>
        <taxon>Candida/Lodderomyces clade</taxon>
        <taxon>Candida</taxon>
    </lineage>
</organism>
<accession>A0A9W4XAF3</accession>
<dbReference type="EMBL" id="CANTUO010000003">
    <property type="protein sequence ID" value="CAI5758350.1"/>
    <property type="molecule type" value="Genomic_DNA"/>
</dbReference>
<dbReference type="Gene3D" id="3.30.800.10">
    <property type="entry name" value="Phosphatidylinositol Phosphate Kinase II Beta"/>
    <property type="match status" value="1"/>
</dbReference>
<dbReference type="InterPro" id="IPR027484">
    <property type="entry name" value="PInositol-4-P-5-kinase_N"/>
</dbReference>
<evidence type="ECO:0000256" key="9">
    <source>
        <dbReference type="ARBA" id="ARBA00080374"/>
    </source>
</evidence>
<dbReference type="Gene3D" id="3.30.810.10">
    <property type="entry name" value="2-Layer Sandwich"/>
    <property type="match status" value="1"/>
</dbReference>
<evidence type="ECO:0000256" key="1">
    <source>
        <dbReference type="ARBA" id="ARBA00000444"/>
    </source>
</evidence>
<feature type="domain" description="PIPK" evidence="13">
    <location>
        <begin position="241"/>
        <end position="610"/>
    </location>
</feature>
<evidence type="ECO:0000256" key="4">
    <source>
        <dbReference type="ARBA" id="ARBA00022679"/>
    </source>
</evidence>
<feature type="region of interest" description="Disordered" evidence="12">
    <location>
        <begin position="1"/>
        <end position="58"/>
    </location>
</feature>
<feature type="compositionally biased region" description="Low complexity" evidence="12">
    <location>
        <begin position="1"/>
        <end position="57"/>
    </location>
</feature>
<protein>
    <recommendedName>
        <fullName evidence="2">1-phosphatidylinositol-4-phosphate 5-kinase</fullName>
        <ecNumber evidence="2">2.7.1.68</ecNumber>
    </recommendedName>
    <alternativeName>
        <fullName evidence="10">1-phosphatidylinositol 4-phosphate kinase</fullName>
    </alternativeName>
    <alternativeName>
        <fullName evidence="8">Diphosphoinositide kinase</fullName>
    </alternativeName>
    <alternativeName>
        <fullName evidence="9">PIP5K</fullName>
    </alternativeName>
</protein>
<evidence type="ECO:0000256" key="5">
    <source>
        <dbReference type="ARBA" id="ARBA00022741"/>
    </source>
</evidence>
<dbReference type="OrthoDB" id="20783at2759"/>
<gene>
    <name evidence="14" type="ORF">CANVERA_P2863</name>
</gene>
<keyword evidence="15" id="KW-1185">Reference proteome</keyword>
<dbReference type="SUPFAM" id="SSF56104">
    <property type="entry name" value="SAICAR synthase-like"/>
    <property type="match status" value="1"/>
</dbReference>
<dbReference type="InterPro" id="IPR002498">
    <property type="entry name" value="PInositol-4-P-4/5-kinase_core"/>
</dbReference>
<keyword evidence="5 11" id="KW-0547">Nucleotide-binding</keyword>
<dbReference type="PANTHER" id="PTHR23086:SF8">
    <property type="entry name" value="PHOSPHATIDYLINOSITOL 5-PHOSPHATE 4-KINASE, ISOFORM A"/>
    <property type="match status" value="1"/>
</dbReference>
<evidence type="ECO:0000256" key="3">
    <source>
        <dbReference type="ARBA" id="ARBA00022553"/>
    </source>
</evidence>
<dbReference type="InterPro" id="IPR023610">
    <property type="entry name" value="PInositol-4/5-P-5/4-kinase"/>
</dbReference>
<evidence type="ECO:0000313" key="14">
    <source>
        <dbReference type="EMBL" id="CAI5758350.1"/>
    </source>
</evidence>
<evidence type="ECO:0000313" key="15">
    <source>
        <dbReference type="Proteomes" id="UP001152885"/>
    </source>
</evidence>
<proteinExistence type="predicted"/>
<feature type="region of interest" description="Disordered" evidence="12">
    <location>
        <begin position="82"/>
        <end position="122"/>
    </location>
</feature>
<dbReference type="FunFam" id="3.30.800.10:FF:000009">
    <property type="entry name" value="Phosphatidylinositol 4-phosphate 5-kinase its3"/>
    <property type="match status" value="1"/>
</dbReference>
<evidence type="ECO:0000256" key="6">
    <source>
        <dbReference type="ARBA" id="ARBA00022777"/>
    </source>
</evidence>
<keyword evidence="4 11" id="KW-0808">Transferase</keyword>
<keyword evidence="6 11" id="KW-0418">Kinase</keyword>
<evidence type="ECO:0000256" key="7">
    <source>
        <dbReference type="ARBA" id="ARBA00022840"/>
    </source>
</evidence>
<dbReference type="GO" id="GO:0005886">
    <property type="term" value="C:plasma membrane"/>
    <property type="evidence" value="ECO:0007669"/>
    <property type="project" value="TreeGrafter"/>
</dbReference>
<dbReference type="GO" id="GO:0016308">
    <property type="term" value="F:1-phosphatidylinositol-4-phosphate 5-kinase activity"/>
    <property type="evidence" value="ECO:0007669"/>
    <property type="project" value="UniProtKB-EC"/>
</dbReference>
<dbReference type="InterPro" id="IPR027483">
    <property type="entry name" value="PInositol-4-P-4/5-kinase_C_sf"/>
</dbReference>
<sequence length="618" mass="70246">MIQLSSSSLPKSSFIKSSSSSATNTTTNISNSSSQITLKQQIKKPTSSSSIKSDLLKNGCSEEQDETIIKLPLLTSQNLNKTQEMDQSTSNEVNNRMPSTPTSFKGSNTDYTNETTPSSIDDNNQVAQSLKLPNDNELTTAKLSLDIDPLNTTNSTIHQDIPKNTRRHTSPVLKKLDKTISLSRHSIQIEKPTARSTYPQFSQDVPVSNEIQLLRDSFVQKRNIRKFYEDETVLGSKVTEGHDNFVMAYNMLTGIRVAVSRCSGVMKKLQDSDFHSYKKLTFNTDGSELTPSSKYDFKFKDYCPEVFRELRVIFGIDPADYLISITGKYILSQLNSPGKSGSFFYYSRDYRFIIKTIKRSEKNVLLRILKDYHSYIKTHPNTLISQFFGLHRVKMRGRKVHFVVMNNLFPPHYEIHEKFDLKGSLWGRLTTNGSTLKDLNYLQQNKKIKFGPEKKRLFFQQIESDVNLLKKCNVMDYSLLLGIHDVTKGNTGDINQKLSVFEPKSSDKAAIINTNPRDLNRTEDLPNDVFPGRSKYVFYGHNGGIRATNCDNEPIGEIYYMGIIDCLTPYSCKKKLETLIRSIGHKRNEISAIPAKEYGDRFVKFIKDGTSNTKRKIG</sequence>
<dbReference type="PANTHER" id="PTHR23086">
    <property type="entry name" value="PHOSPHATIDYLINOSITOL-4-PHOSPHATE 5-KINASE"/>
    <property type="match status" value="1"/>
</dbReference>
<dbReference type="Proteomes" id="UP001152885">
    <property type="component" value="Unassembled WGS sequence"/>
</dbReference>
<dbReference type="GO" id="GO:0005524">
    <property type="term" value="F:ATP binding"/>
    <property type="evidence" value="ECO:0007669"/>
    <property type="project" value="UniProtKB-UniRule"/>
</dbReference>
<name>A0A9W4XAF3_9ASCO</name>
<dbReference type="AlphaFoldDB" id="A0A9W4XAF3"/>
<dbReference type="SMART" id="SM00330">
    <property type="entry name" value="PIPKc"/>
    <property type="match status" value="1"/>
</dbReference>
<keyword evidence="3" id="KW-0597">Phosphoprotein</keyword>
<dbReference type="PROSITE" id="PS51455">
    <property type="entry name" value="PIPK"/>
    <property type="match status" value="1"/>
</dbReference>
<keyword evidence="7 11" id="KW-0067">ATP-binding</keyword>
<evidence type="ECO:0000256" key="10">
    <source>
        <dbReference type="ARBA" id="ARBA00082306"/>
    </source>
</evidence>
<evidence type="ECO:0000256" key="2">
    <source>
        <dbReference type="ARBA" id="ARBA00012172"/>
    </source>
</evidence>
<comment type="caution">
    <text evidence="14">The sequence shown here is derived from an EMBL/GenBank/DDBJ whole genome shotgun (WGS) entry which is preliminary data.</text>
</comment>
<evidence type="ECO:0000259" key="13">
    <source>
        <dbReference type="PROSITE" id="PS51455"/>
    </source>
</evidence>
<dbReference type="EC" id="2.7.1.68" evidence="2"/>
<reference evidence="14" key="1">
    <citation type="submission" date="2022-12" db="EMBL/GenBank/DDBJ databases">
        <authorList>
            <person name="Brejova B."/>
        </authorList>
    </citation>
    <scope>NUCLEOTIDE SEQUENCE</scope>
</reference>
<evidence type="ECO:0000256" key="12">
    <source>
        <dbReference type="SAM" id="MobiDB-lite"/>
    </source>
</evidence>